<reference evidence="2" key="2">
    <citation type="submission" date="2024-10" db="UniProtKB">
        <authorList>
            <consortium name="EnsemblProtists"/>
        </authorList>
    </citation>
    <scope>IDENTIFICATION</scope>
</reference>
<dbReference type="Proteomes" id="UP000013827">
    <property type="component" value="Unassembled WGS sequence"/>
</dbReference>
<feature type="compositionally biased region" description="Polar residues" evidence="1">
    <location>
        <begin position="55"/>
        <end position="68"/>
    </location>
</feature>
<organism evidence="2 3">
    <name type="scientific">Emiliania huxleyi (strain CCMP1516)</name>
    <dbReference type="NCBI Taxonomy" id="280463"/>
    <lineage>
        <taxon>Eukaryota</taxon>
        <taxon>Haptista</taxon>
        <taxon>Haptophyta</taxon>
        <taxon>Prymnesiophyceae</taxon>
        <taxon>Isochrysidales</taxon>
        <taxon>Noelaerhabdaceae</taxon>
        <taxon>Emiliania</taxon>
    </lineage>
</organism>
<proteinExistence type="predicted"/>
<name>A0A0D3J414_EMIH1</name>
<feature type="compositionally biased region" description="Low complexity" evidence="1">
    <location>
        <begin position="145"/>
        <end position="156"/>
    </location>
</feature>
<feature type="region of interest" description="Disordered" evidence="1">
    <location>
        <begin position="145"/>
        <end position="173"/>
    </location>
</feature>
<accession>A0A0D3J414</accession>
<dbReference type="RefSeq" id="XP_005770678.1">
    <property type="nucleotide sequence ID" value="XM_005770621.1"/>
</dbReference>
<dbReference type="HOGENOM" id="CLU_1149742_0_0_1"/>
<feature type="compositionally biased region" description="Polar residues" evidence="1">
    <location>
        <begin position="77"/>
        <end position="103"/>
    </location>
</feature>
<feature type="compositionally biased region" description="Low complexity" evidence="1">
    <location>
        <begin position="21"/>
        <end position="44"/>
    </location>
</feature>
<dbReference type="KEGG" id="ehx:EMIHUDRAFT_461383"/>
<reference evidence="3" key="1">
    <citation type="journal article" date="2013" name="Nature">
        <title>Pan genome of the phytoplankton Emiliania underpins its global distribution.</title>
        <authorList>
            <person name="Read B.A."/>
            <person name="Kegel J."/>
            <person name="Klute M.J."/>
            <person name="Kuo A."/>
            <person name="Lefebvre S.C."/>
            <person name="Maumus F."/>
            <person name="Mayer C."/>
            <person name="Miller J."/>
            <person name="Monier A."/>
            <person name="Salamov A."/>
            <person name="Young J."/>
            <person name="Aguilar M."/>
            <person name="Claverie J.M."/>
            <person name="Frickenhaus S."/>
            <person name="Gonzalez K."/>
            <person name="Herman E.K."/>
            <person name="Lin Y.C."/>
            <person name="Napier J."/>
            <person name="Ogata H."/>
            <person name="Sarno A.F."/>
            <person name="Shmutz J."/>
            <person name="Schroeder D."/>
            <person name="de Vargas C."/>
            <person name="Verret F."/>
            <person name="von Dassow P."/>
            <person name="Valentin K."/>
            <person name="Van de Peer Y."/>
            <person name="Wheeler G."/>
            <person name="Dacks J.B."/>
            <person name="Delwiche C.F."/>
            <person name="Dyhrman S.T."/>
            <person name="Glockner G."/>
            <person name="John U."/>
            <person name="Richards T."/>
            <person name="Worden A.Z."/>
            <person name="Zhang X."/>
            <person name="Grigoriev I.V."/>
            <person name="Allen A.E."/>
            <person name="Bidle K."/>
            <person name="Borodovsky M."/>
            <person name="Bowler C."/>
            <person name="Brownlee C."/>
            <person name="Cock J.M."/>
            <person name="Elias M."/>
            <person name="Gladyshev V.N."/>
            <person name="Groth M."/>
            <person name="Guda C."/>
            <person name="Hadaegh A."/>
            <person name="Iglesias-Rodriguez M.D."/>
            <person name="Jenkins J."/>
            <person name="Jones B.M."/>
            <person name="Lawson T."/>
            <person name="Leese F."/>
            <person name="Lindquist E."/>
            <person name="Lobanov A."/>
            <person name="Lomsadze A."/>
            <person name="Malik S.B."/>
            <person name="Marsh M.E."/>
            <person name="Mackinder L."/>
            <person name="Mock T."/>
            <person name="Mueller-Roeber B."/>
            <person name="Pagarete A."/>
            <person name="Parker M."/>
            <person name="Probert I."/>
            <person name="Quesneville H."/>
            <person name="Raines C."/>
            <person name="Rensing S.A."/>
            <person name="Riano-Pachon D.M."/>
            <person name="Richier S."/>
            <person name="Rokitta S."/>
            <person name="Shiraiwa Y."/>
            <person name="Soanes D.M."/>
            <person name="van der Giezen M."/>
            <person name="Wahlund T.M."/>
            <person name="Williams B."/>
            <person name="Wilson W."/>
            <person name="Wolfe G."/>
            <person name="Wurch L.L."/>
        </authorList>
    </citation>
    <scope>NUCLEOTIDE SEQUENCE</scope>
</reference>
<feature type="region of interest" description="Disordered" evidence="1">
    <location>
        <begin position="1"/>
        <end position="116"/>
    </location>
</feature>
<feature type="compositionally biased region" description="Cys residues" evidence="1">
    <location>
        <begin position="1"/>
        <end position="10"/>
    </location>
</feature>
<evidence type="ECO:0000256" key="1">
    <source>
        <dbReference type="SAM" id="MobiDB-lite"/>
    </source>
</evidence>
<keyword evidence="3" id="KW-1185">Reference proteome</keyword>
<protein>
    <submittedName>
        <fullName evidence="2">Uncharacterized protein</fullName>
    </submittedName>
</protein>
<sequence length="242" mass="25812">WPLERACCCSSSPPPLPPPSASRRAASLATRSSRSSTGSQSLCSPTPADSRCSTRETGSTSPSSTRTHATPRLRWLRQSTRTPRSASGCSRQGSEAHSASPSTADARCSCRAGPTSLRPRRCLRSSLAAQRLGARWARCRSSGAARCGSRSTTSRGRWTRGRHSPPPQGRTTPLRAGSCWKLARLAASLSSWSQDELTALSCSCRRAAPLGSAPSCKAAAPPPLCRRQEVSWRRALAREQGL</sequence>
<dbReference type="AlphaFoldDB" id="A0A0D3J414"/>
<dbReference type="PaxDb" id="2903-EOD18249"/>
<evidence type="ECO:0000313" key="3">
    <source>
        <dbReference type="Proteomes" id="UP000013827"/>
    </source>
</evidence>
<dbReference type="GeneID" id="19046250"/>
<evidence type="ECO:0000313" key="2">
    <source>
        <dbReference type="EnsemblProtists" id="EOD18249"/>
    </source>
</evidence>
<dbReference type="EnsemblProtists" id="EOD18249">
    <property type="protein sequence ID" value="EOD18249"/>
    <property type="gene ID" value="EMIHUDRAFT_461383"/>
</dbReference>